<dbReference type="InterPro" id="IPR018487">
    <property type="entry name" value="Hemopexin-like_repeat"/>
</dbReference>
<keyword evidence="5" id="KW-1185">Reference proteome</keyword>
<evidence type="ECO:0000313" key="5">
    <source>
        <dbReference type="Proteomes" id="UP000059188"/>
    </source>
</evidence>
<dbReference type="AlphaFoldDB" id="A0A0B7F7G1"/>
<name>A0A0B7F7G1_THACB</name>
<feature type="repeat" description="Hemopexin" evidence="1">
    <location>
        <begin position="726"/>
        <end position="778"/>
    </location>
</feature>
<dbReference type="SUPFAM" id="SSF50923">
    <property type="entry name" value="Hemopexin-like domain"/>
    <property type="match status" value="1"/>
</dbReference>
<evidence type="ECO:0000256" key="1">
    <source>
        <dbReference type="PROSITE-ProRule" id="PRU01011"/>
    </source>
</evidence>
<reference evidence="4 5" key="1">
    <citation type="submission" date="2014-11" db="EMBL/GenBank/DDBJ databases">
        <authorList>
            <person name="Wibberg Daniel"/>
        </authorList>
    </citation>
    <scope>NUCLEOTIDE SEQUENCE [LARGE SCALE GENOMIC DNA]</scope>
    <source>
        <strain evidence="4">Rhizoctonia solani AG1-IB 7/3/14</strain>
    </source>
</reference>
<proteinExistence type="predicted"/>
<evidence type="ECO:0000259" key="3">
    <source>
        <dbReference type="Pfam" id="PF17667"/>
    </source>
</evidence>
<dbReference type="PANTHER" id="PTHR38248">
    <property type="entry name" value="FUNK1 6"/>
    <property type="match status" value="1"/>
</dbReference>
<dbReference type="STRING" id="1108050.A0A0B7F7G1"/>
<accession>A0A0B7F7G1</accession>
<organism evidence="4 5">
    <name type="scientific">Thanatephorus cucumeris (strain AG1-IB / isolate 7/3/14)</name>
    <name type="common">Lettuce bottom rot fungus</name>
    <name type="synonym">Rhizoctonia solani</name>
    <dbReference type="NCBI Taxonomy" id="1108050"/>
    <lineage>
        <taxon>Eukaryota</taxon>
        <taxon>Fungi</taxon>
        <taxon>Dikarya</taxon>
        <taxon>Basidiomycota</taxon>
        <taxon>Agaricomycotina</taxon>
        <taxon>Agaricomycetes</taxon>
        <taxon>Cantharellales</taxon>
        <taxon>Ceratobasidiaceae</taxon>
        <taxon>Rhizoctonia</taxon>
        <taxon>Rhizoctonia solani AG-1</taxon>
    </lineage>
</organism>
<dbReference type="Gene3D" id="2.110.10.10">
    <property type="entry name" value="Hemopexin-like domain"/>
    <property type="match status" value="1"/>
</dbReference>
<dbReference type="InterPro" id="IPR036375">
    <property type="entry name" value="Hemopexin-like_dom_sf"/>
</dbReference>
<evidence type="ECO:0000256" key="2">
    <source>
        <dbReference type="SAM" id="MobiDB-lite"/>
    </source>
</evidence>
<feature type="domain" description="Fungal-type protein kinase" evidence="3">
    <location>
        <begin position="253"/>
        <end position="566"/>
    </location>
</feature>
<sequence length="894" mass="99819">MLPENATNAAHPCNPTPPETSVGTASSTVNQLLVDPPATAHAEPSQQLATGSLNTSLAPSSSEIDPICTAPSQSLTHESEGTSKTLDTQDTEDSSEVTSTPFEIATSPLEYELYGAVYLHKEFFKEFFEASSSQEPALDVQAETLKVALVKTPELTEPVGEGNLIAYNNANKRWTIHHKITGQTNEKFLCGPLAVVLNKVGRAAFEVYKMTYPNDTIRRSYLEFINQSSKNTEHDSSSDGVASPDLVQGTADEASGRVHWGDVDLIIECKSKATTALRNEAYMQLARYARATFAHQIYRLHVFGFSLCGSVVNFVRFDRSGMLHSPDLDLSKPKDAHMFIEHIITLLTLDSCQFGYDDRYSFDYSSNPPLTLFSFRGEPAQPVTMVLWHRKCTCGRATCVTCLGEDVHKSIWREENRPDEGAIMSHLVNVFGFCQLKDHSDVDYSTRLRYPEELEWSHATTYFAPSSQRFDSETVKNGTVSRGIRVKSDIIMRRGTSLFRVQSPLQLSMAIHDALLGNNTHAYSDLYLCLYVSAIMALTEVGKMHCDISAYNLLLVDPQKHYAERSWLGQPTFEVKPDVWKQNARGELVEDAQNDNKDWDISQDESPRLKRVKELGRGPCCVLLDMEFMVDDERDGEDIHANSTRRKEYPSSTTASSLTFNPLSHLFIDKMAGRAALNITGTDESYWFKGDKYVRYKWTPGTTTDSITYGPTEFVKEWASLKETGFTKIDAILPIPGHDHRAYFFSGDKYARIEYVPGAPGDKILGGVRPIKGNWLSLDKAGFESVDGALPVPGRSNEAYLFKGEKYVRVKWTEGQINDELLDGPKAITTGWGAAKFNSIDTIIPRPDNKDNAYLFSGNKYVQIKVNVGGHDDLISDHRDVATYWPGLHKAGFY</sequence>
<feature type="compositionally biased region" description="Polar residues" evidence="2">
    <location>
        <begin position="70"/>
        <end position="88"/>
    </location>
</feature>
<protein>
    <submittedName>
        <fullName evidence="4">Albumin-2</fullName>
    </submittedName>
</protein>
<feature type="repeat" description="Hemopexin" evidence="1">
    <location>
        <begin position="783"/>
        <end position="835"/>
    </location>
</feature>
<dbReference type="Pfam" id="PF17667">
    <property type="entry name" value="Pkinase_fungal"/>
    <property type="match status" value="1"/>
</dbReference>
<gene>
    <name evidence="4" type="ORF">RSOLAG1IB_11194</name>
</gene>
<dbReference type="SMART" id="SM00120">
    <property type="entry name" value="HX"/>
    <property type="match status" value="4"/>
</dbReference>
<feature type="region of interest" description="Disordered" evidence="2">
    <location>
        <begin position="1"/>
        <end position="102"/>
    </location>
</feature>
<dbReference type="EMBL" id="LN679207">
    <property type="protein sequence ID" value="CEL52849.1"/>
    <property type="molecule type" value="Genomic_DNA"/>
</dbReference>
<dbReference type="InterPro" id="IPR040976">
    <property type="entry name" value="Pkinase_fungal"/>
</dbReference>
<evidence type="ECO:0000313" key="4">
    <source>
        <dbReference type="EMBL" id="CEL52849.1"/>
    </source>
</evidence>
<dbReference type="PROSITE" id="PS51642">
    <property type="entry name" value="HEMOPEXIN_2"/>
    <property type="match status" value="2"/>
</dbReference>
<dbReference type="Proteomes" id="UP000059188">
    <property type="component" value="Unassembled WGS sequence"/>
</dbReference>
<feature type="compositionally biased region" description="Polar residues" evidence="2">
    <location>
        <begin position="19"/>
        <end position="31"/>
    </location>
</feature>
<feature type="compositionally biased region" description="Polar residues" evidence="2">
    <location>
        <begin position="44"/>
        <end position="63"/>
    </location>
</feature>
<dbReference type="PANTHER" id="PTHR38248:SF2">
    <property type="entry name" value="FUNK1 11"/>
    <property type="match status" value="1"/>
</dbReference>
<dbReference type="OrthoDB" id="10427884at2759"/>